<organism evidence="3 4">
    <name type="scientific">Geodermatophilus aquaeductus</name>
    <dbReference type="NCBI Taxonomy" id="1564161"/>
    <lineage>
        <taxon>Bacteria</taxon>
        <taxon>Bacillati</taxon>
        <taxon>Actinomycetota</taxon>
        <taxon>Actinomycetes</taxon>
        <taxon>Geodermatophilales</taxon>
        <taxon>Geodermatophilaceae</taxon>
        <taxon>Geodermatophilus</taxon>
    </lineage>
</organism>
<keyword evidence="2" id="KW-0472">Membrane</keyword>
<accession>A0A521FKU7</accession>
<keyword evidence="4" id="KW-1185">Reference proteome</keyword>
<feature type="compositionally biased region" description="Basic residues" evidence="1">
    <location>
        <begin position="95"/>
        <end position="104"/>
    </location>
</feature>
<sequence>MAPDPVPPRPGSMTVPPWAGWEDVLTGLLLLLVVLAVAAAVVLWSGAARASASGRADWQAELEARSAGRRISGTGEERDRVGATGPGHGPDGACRRRASHRASA</sequence>
<evidence type="ECO:0000313" key="4">
    <source>
        <dbReference type="Proteomes" id="UP000317484"/>
    </source>
</evidence>
<dbReference type="EMBL" id="FXTJ01000010">
    <property type="protein sequence ID" value="SMO96823.1"/>
    <property type="molecule type" value="Genomic_DNA"/>
</dbReference>
<reference evidence="3 4" key="1">
    <citation type="submission" date="2017-05" db="EMBL/GenBank/DDBJ databases">
        <authorList>
            <person name="Varghese N."/>
            <person name="Submissions S."/>
        </authorList>
    </citation>
    <scope>NUCLEOTIDE SEQUENCE [LARGE SCALE GENOMIC DNA]</scope>
    <source>
        <strain evidence="3 4">DSM 46834</strain>
    </source>
</reference>
<keyword evidence="2" id="KW-1133">Transmembrane helix</keyword>
<dbReference type="AlphaFoldDB" id="A0A521FKU7"/>
<evidence type="ECO:0000256" key="2">
    <source>
        <dbReference type="SAM" id="Phobius"/>
    </source>
</evidence>
<evidence type="ECO:0000256" key="1">
    <source>
        <dbReference type="SAM" id="MobiDB-lite"/>
    </source>
</evidence>
<feature type="transmembrane region" description="Helical" evidence="2">
    <location>
        <begin position="24"/>
        <end position="45"/>
    </location>
</feature>
<keyword evidence="2" id="KW-0812">Transmembrane</keyword>
<evidence type="ECO:0000313" key="3">
    <source>
        <dbReference type="EMBL" id="SMO96823.1"/>
    </source>
</evidence>
<dbReference type="RefSeq" id="WP_142460331.1">
    <property type="nucleotide sequence ID" value="NZ_FXTJ01000010.1"/>
</dbReference>
<protein>
    <submittedName>
        <fullName evidence="3">Uncharacterized protein</fullName>
    </submittedName>
</protein>
<gene>
    <name evidence="3" type="ORF">SAMN06273567_11086</name>
</gene>
<feature type="region of interest" description="Disordered" evidence="1">
    <location>
        <begin position="65"/>
        <end position="104"/>
    </location>
</feature>
<dbReference type="Proteomes" id="UP000317484">
    <property type="component" value="Unassembled WGS sequence"/>
</dbReference>
<proteinExistence type="predicted"/>
<name>A0A521FKU7_9ACTN</name>